<name>A0A4P9VNE6_9GAMM</name>
<evidence type="ECO:0000313" key="2">
    <source>
        <dbReference type="Proteomes" id="UP000257039"/>
    </source>
</evidence>
<comment type="caution">
    <text evidence="1">The sequence shown here is derived from an EMBL/GenBank/DDBJ whole genome shotgun (WGS) entry which is preliminary data.</text>
</comment>
<gene>
    <name evidence="1" type="ORF">B9G39_10975</name>
</gene>
<proteinExistence type="predicted"/>
<keyword evidence="2" id="KW-1185">Reference proteome</keyword>
<reference evidence="1 2" key="1">
    <citation type="submission" date="2017-04" db="EMBL/GenBank/DDBJ databases">
        <title>Draft genome sequence of Zooshikella ganghwensis VG4 isolated from Red Sea sediments.</title>
        <authorList>
            <person name="Rehman Z."/>
            <person name="Alam I."/>
            <person name="Kamau A."/>
            <person name="Bajic V."/>
            <person name="Leiknes T."/>
        </authorList>
    </citation>
    <scope>NUCLEOTIDE SEQUENCE [LARGE SCALE GENOMIC DNA]</scope>
    <source>
        <strain evidence="1 2">VG4</strain>
    </source>
</reference>
<accession>A0A4P9VNE6</accession>
<dbReference type="Proteomes" id="UP000257039">
    <property type="component" value="Unassembled WGS sequence"/>
</dbReference>
<organism evidence="1 2">
    <name type="scientific">Zooshikella ganghwensis</name>
    <dbReference type="NCBI Taxonomy" id="202772"/>
    <lineage>
        <taxon>Bacteria</taxon>
        <taxon>Pseudomonadati</taxon>
        <taxon>Pseudomonadota</taxon>
        <taxon>Gammaproteobacteria</taxon>
        <taxon>Oceanospirillales</taxon>
        <taxon>Zooshikellaceae</taxon>
        <taxon>Zooshikella</taxon>
    </lineage>
</organism>
<dbReference type="RefSeq" id="WP_094787153.1">
    <property type="nucleotide sequence ID" value="NZ_NDXW01000001.1"/>
</dbReference>
<dbReference type="EMBL" id="NDXW01000001">
    <property type="protein sequence ID" value="RDH43924.1"/>
    <property type="molecule type" value="Genomic_DNA"/>
</dbReference>
<protein>
    <submittedName>
        <fullName evidence="1">Uncharacterized protein</fullName>
    </submittedName>
</protein>
<sequence>MILFSSSIFASSTDLSLSCYQSNNTNEVIECLAKAMVKATVTGDFTEAAAYIDPDTLSALQQQWPSSREQQGVCRQLSVKPCQWPTSGEALLVWLAKRTLEKKPWQYHTLKVISTWHNDHQAQVSIKWLPATNVKSASNVVNVELTYKKQQWYLLLPSAMVHTLISLE</sequence>
<dbReference type="AlphaFoldDB" id="A0A4P9VNE6"/>
<evidence type="ECO:0000313" key="1">
    <source>
        <dbReference type="EMBL" id="RDH43924.1"/>
    </source>
</evidence>